<sequence length="226" mass="24958">MAYSGAKLGHPVHIHGHSFQVLKIGFPIQNQTSGKILQANPDITCDNKHCSLSHWSAGAPKDLKFEDPPLKDTVIVPSYGYVVVRFISDNPGYWLAHCHVGNHLAEGMGMIFNESFPHQPPAPPGFPTCQEFSQDHSSFSVYLKKNKECLDDSKDCAHIGTGGSSKENKDCQDTWIYLVITCCALICALLALVVNILLWRALKGNCVQERTIFNEGMGMKSLIKET</sequence>
<name>A0A913YKC9_EXADI</name>
<keyword evidence="2" id="KW-0560">Oxidoreductase</keyword>
<keyword evidence="4" id="KW-0472">Membrane</keyword>
<protein>
    <recommendedName>
        <fullName evidence="5">Plastocyanin-like domain-containing protein</fullName>
    </recommendedName>
</protein>
<evidence type="ECO:0000256" key="4">
    <source>
        <dbReference type="SAM" id="Phobius"/>
    </source>
</evidence>
<evidence type="ECO:0000259" key="5">
    <source>
        <dbReference type="Pfam" id="PF07731"/>
    </source>
</evidence>
<dbReference type="InterPro" id="IPR002355">
    <property type="entry name" value="Cu_oxidase_Cu_BS"/>
</dbReference>
<dbReference type="KEGG" id="epa:114574239"/>
<evidence type="ECO:0000256" key="3">
    <source>
        <dbReference type="ARBA" id="ARBA00023008"/>
    </source>
</evidence>
<dbReference type="GeneID" id="114574239"/>
<keyword evidence="7" id="KW-1185">Reference proteome</keyword>
<dbReference type="Pfam" id="PF07731">
    <property type="entry name" value="Cu-oxidase_2"/>
    <property type="match status" value="1"/>
</dbReference>
<dbReference type="OrthoDB" id="10066563at2759"/>
<dbReference type="GO" id="GO:0005507">
    <property type="term" value="F:copper ion binding"/>
    <property type="evidence" value="ECO:0007669"/>
    <property type="project" value="InterPro"/>
</dbReference>
<feature type="domain" description="Plastocyanin-like" evidence="5">
    <location>
        <begin position="9"/>
        <end position="114"/>
    </location>
</feature>
<dbReference type="EnsemblMetazoa" id="XM_028660079.1">
    <property type="protein sequence ID" value="XP_028515880.1"/>
    <property type="gene ID" value="LOC114574239"/>
</dbReference>
<dbReference type="PROSITE" id="PS00080">
    <property type="entry name" value="MULTICOPPER_OXIDASE2"/>
    <property type="match status" value="1"/>
</dbReference>
<dbReference type="GO" id="GO:0006826">
    <property type="term" value="P:iron ion transport"/>
    <property type="evidence" value="ECO:0007669"/>
    <property type="project" value="TreeGrafter"/>
</dbReference>
<dbReference type="PANTHER" id="PTHR11709">
    <property type="entry name" value="MULTI-COPPER OXIDASE"/>
    <property type="match status" value="1"/>
</dbReference>
<keyword evidence="4" id="KW-0812">Transmembrane</keyword>
<feature type="transmembrane region" description="Helical" evidence="4">
    <location>
        <begin position="175"/>
        <end position="198"/>
    </location>
</feature>
<dbReference type="GO" id="GO:0016491">
    <property type="term" value="F:oxidoreductase activity"/>
    <property type="evidence" value="ECO:0007669"/>
    <property type="project" value="UniProtKB-KW"/>
</dbReference>
<dbReference type="GO" id="GO:0005886">
    <property type="term" value="C:plasma membrane"/>
    <property type="evidence" value="ECO:0007669"/>
    <property type="project" value="TreeGrafter"/>
</dbReference>
<keyword evidence="4" id="KW-1133">Transmembrane helix</keyword>
<dbReference type="InterPro" id="IPR008972">
    <property type="entry name" value="Cupredoxin"/>
</dbReference>
<evidence type="ECO:0000256" key="1">
    <source>
        <dbReference type="ARBA" id="ARBA00022723"/>
    </source>
</evidence>
<evidence type="ECO:0000313" key="6">
    <source>
        <dbReference type="EnsemblMetazoa" id="XP_028515880.1"/>
    </source>
</evidence>
<dbReference type="Gene3D" id="2.60.40.420">
    <property type="entry name" value="Cupredoxins - blue copper proteins"/>
    <property type="match status" value="1"/>
</dbReference>
<evidence type="ECO:0000313" key="7">
    <source>
        <dbReference type="Proteomes" id="UP000887567"/>
    </source>
</evidence>
<keyword evidence="3" id="KW-0186">Copper</keyword>
<dbReference type="AlphaFoldDB" id="A0A913YKC9"/>
<proteinExistence type="predicted"/>
<dbReference type="PANTHER" id="PTHR11709:SF394">
    <property type="entry name" value="FI03373P-RELATED"/>
    <property type="match status" value="1"/>
</dbReference>
<evidence type="ECO:0000256" key="2">
    <source>
        <dbReference type="ARBA" id="ARBA00023002"/>
    </source>
</evidence>
<keyword evidence="1" id="KW-0479">Metal-binding</keyword>
<reference evidence="6" key="1">
    <citation type="submission" date="2022-11" db="UniProtKB">
        <authorList>
            <consortium name="EnsemblMetazoa"/>
        </authorList>
    </citation>
    <scope>IDENTIFICATION</scope>
</reference>
<dbReference type="Proteomes" id="UP000887567">
    <property type="component" value="Unplaced"/>
</dbReference>
<dbReference type="InterPro" id="IPR045087">
    <property type="entry name" value="Cu-oxidase_fam"/>
</dbReference>
<dbReference type="RefSeq" id="XP_028515880.1">
    <property type="nucleotide sequence ID" value="XM_028660079.1"/>
</dbReference>
<organism evidence="6 7">
    <name type="scientific">Exaiptasia diaphana</name>
    <name type="common">Tropical sea anemone</name>
    <name type="synonym">Aiptasia pulchella</name>
    <dbReference type="NCBI Taxonomy" id="2652724"/>
    <lineage>
        <taxon>Eukaryota</taxon>
        <taxon>Metazoa</taxon>
        <taxon>Cnidaria</taxon>
        <taxon>Anthozoa</taxon>
        <taxon>Hexacorallia</taxon>
        <taxon>Actiniaria</taxon>
        <taxon>Aiptasiidae</taxon>
        <taxon>Exaiptasia</taxon>
    </lineage>
</organism>
<dbReference type="InterPro" id="IPR011706">
    <property type="entry name" value="Cu-oxidase_C"/>
</dbReference>
<dbReference type="SUPFAM" id="SSF49503">
    <property type="entry name" value="Cupredoxins"/>
    <property type="match status" value="1"/>
</dbReference>
<accession>A0A913YKC9</accession>